<dbReference type="Proteomes" id="UP000002318">
    <property type="component" value="Chromosome"/>
</dbReference>
<dbReference type="InterPro" id="IPR029056">
    <property type="entry name" value="Ribokinase-like"/>
</dbReference>
<keyword evidence="4" id="KW-0418">Kinase</keyword>
<dbReference type="KEGG" id="ssm:Spirs_0425"/>
<dbReference type="InterPro" id="IPR050306">
    <property type="entry name" value="PfkB_Carbo_kinase"/>
</dbReference>
<evidence type="ECO:0000256" key="1">
    <source>
        <dbReference type="ARBA" id="ARBA00010688"/>
    </source>
</evidence>
<dbReference type="STRING" id="573413.Spirs_0425"/>
<dbReference type="OrthoDB" id="9813569at2"/>
<dbReference type="EMBL" id="CP002116">
    <property type="protein sequence ID" value="ADK79574.1"/>
    <property type="molecule type" value="Genomic_DNA"/>
</dbReference>
<dbReference type="InterPro" id="IPR002173">
    <property type="entry name" value="Carboh/pur_kinase_PfkB_CS"/>
</dbReference>
<dbReference type="PANTHER" id="PTHR43085">
    <property type="entry name" value="HEXOKINASE FAMILY MEMBER"/>
    <property type="match status" value="1"/>
</dbReference>
<dbReference type="eggNOG" id="COG0524">
    <property type="taxonomic scope" value="Bacteria"/>
</dbReference>
<protein>
    <submittedName>
        <fullName evidence="7">PfkB domain protein</fullName>
    </submittedName>
</protein>
<evidence type="ECO:0000313" key="7">
    <source>
        <dbReference type="EMBL" id="ADK79574.1"/>
    </source>
</evidence>
<comment type="similarity">
    <text evidence="1">Belongs to the carbohydrate kinase PfkB family.</text>
</comment>
<keyword evidence="2" id="KW-0808">Transferase</keyword>
<dbReference type="GO" id="GO:0005524">
    <property type="term" value="F:ATP binding"/>
    <property type="evidence" value="ECO:0007669"/>
    <property type="project" value="UniProtKB-KW"/>
</dbReference>
<sequence length="313" mass="34135">MGARSVKNILVWGEPMFGFYPIDNPMIEKCNTLSMTWGGDASNFAIGVARLDHHSVFFTGLGTEPFGDGFIDLWMKNGVDVSQVVRDPSRRTGFYFVSFINGKHNLTYYRENSAATAIQFAQLDQQVLKESAVFHFTGTGLGMGSAARTLCRQIIDAKKGSDCIISFDVNYRTLQWNDPILAEREISNAIASGVTHLDITDDEMFALGWGTDLDALIRRFPTLEVIAYKQGPKGVTIKTRGSQFDSPAFLVKVKDTVGAGDSFDVGFIISLLEGKSLEEAARIGNATGGLTCTGLGPISSSPTRKELDEFLAT</sequence>
<evidence type="ECO:0000256" key="4">
    <source>
        <dbReference type="ARBA" id="ARBA00022777"/>
    </source>
</evidence>
<proteinExistence type="inferred from homology"/>
<dbReference type="AlphaFoldDB" id="E1RB44"/>
<feature type="domain" description="Carbohydrate kinase PfkB" evidence="6">
    <location>
        <begin position="8"/>
        <end position="304"/>
    </location>
</feature>
<evidence type="ECO:0000259" key="6">
    <source>
        <dbReference type="Pfam" id="PF00294"/>
    </source>
</evidence>
<name>E1RB44_SEDSS</name>
<dbReference type="Pfam" id="PF00294">
    <property type="entry name" value="PfkB"/>
    <property type="match status" value="1"/>
</dbReference>
<dbReference type="GO" id="GO:0016301">
    <property type="term" value="F:kinase activity"/>
    <property type="evidence" value="ECO:0007669"/>
    <property type="project" value="UniProtKB-KW"/>
</dbReference>
<dbReference type="Gene3D" id="3.40.1190.20">
    <property type="match status" value="1"/>
</dbReference>
<keyword evidence="5" id="KW-0067">ATP-binding</keyword>
<organism evidence="7 8">
    <name type="scientific">Sediminispirochaeta smaragdinae (strain DSM 11293 / JCM 15392 / SEBR 4228)</name>
    <name type="common">Spirochaeta smaragdinae</name>
    <dbReference type="NCBI Taxonomy" id="573413"/>
    <lineage>
        <taxon>Bacteria</taxon>
        <taxon>Pseudomonadati</taxon>
        <taxon>Spirochaetota</taxon>
        <taxon>Spirochaetia</taxon>
        <taxon>Spirochaetales</taxon>
        <taxon>Spirochaetaceae</taxon>
        <taxon>Sediminispirochaeta</taxon>
    </lineage>
</organism>
<evidence type="ECO:0000313" key="8">
    <source>
        <dbReference type="Proteomes" id="UP000002318"/>
    </source>
</evidence>
<evidence type="ECO:0000256" key="5">
    <source>
        <dbReference type="ARBA" id="ARBA00022840"/>
    </source>
</evidence>
<dbReference type="PANTHER" id="PTHR43085:SF1">
    <property type="entry name" value="PSEUDOURIDINE KINASE-RELATED"/>
    <property type="match status" value="1"/>
</dbReference>
<keyword evidence="3" id="KW-0547">Nucleotide-binding</keyword>
<dbReference type="InterPro" id="IPR011611">
    <property type="entry name" value="PfkB_dom"/>
</dbReference>
<dbReference type="PROSITE" id="PS00584">
    <property type="entry name" value="PFKB_KINASES_2"/>
    <property type="match status" value="1"/>
</dbReference>
<keyword evidence="8" id="KW-1185">Reference proteome</keyword>
<evidence type="ECO:0000256" key="3">
    <source>
        <dbReference type="ARBA" id="ARBA00022741"/>
    </source>
</evidence>
<gene>
    <name evidence="7" type="ordered locus">Spirs_0425</name>
</gene>
<dbReference type="SUPFAM" id="SSF53613">
    <property type="entry name" value="Ribokinase-like"/>
    <property type="match status" value="1"/>
</dbReference>
<accession>E1RB44</accession>
<reference evidence="7 8" key="1">
    <citation type="journal article" date="2010" name="Stand. Genomic Sci.">
        <title>Complete genome sequence of Spirochaeta smaragdinae type strain (SEBR 4228).</title>
        <authorList>
            <person name="Mavromatis K."/>
            <person name="Yasawong M."/>
            <person name="Chertkov O."/>
            <person name="Lapidus A."/>
            <person name="Lucas S."/>
            <person name="Nolan M."/>
            <person name="Del Rio T.G."/>
            <person name="Tice H."/>
            <person name="Cheng J.F."/>
            <person name="Pitluck S."/>
            <person name="Liolios K."/>
            <person name="Ivanova N."/>
            <person name="Tapia R."/>
            <person name="Han C."/>
            <person name="Bruce D."/>
            <person name="Goodwin L."/>
            <person name="Pati A."/>
            <person name="Chen A."/>
            <person name="Palaniappan K."/>
            <person name="Land M."/>
            <person name="Hauser L."/>
            <person name="Chang Y.J."/>
            <person name="Jeffries C.D."/>
            <person name="Detter J.C."/>
            <person name="Rohde M."/>
            <person name="Brambilla E."/>
            <person name="Spring S."/>
            <person name="Goker M."/>
            <person name="Sikorski J."/>
            <person name="Woyke T."/>
            <person name="Bristow J."/>
            <person name="Eisen J.A."/>
            <person name="Markowitz V."/>
            <person name="Hugenholtz P."/>
            <person name="Klenk H.P."/>
            <person name="Kyrpides N.C."/>
        </authorList>
    </citation>
    <scope>NUCLEOTIDE SEQUENCE [LARGE SCALE GENOMIC DNA]</scope>
    <source>
        <strain evidence="8">DSM 11293 / JCM 15392 / SEBR 4228</strain>
    </source>
</reference>
<dbReference type="HOGENOM" id="CLU_027634_6_0_12"/>
<evidence type="ECO:0000256" key="2">
    <source>
        <dbReference type="ARBA" id="ARBA00022679"/>
    </source>
</evidence>
<dbReference type="RefSeq" id="WP_013253038.1">
    <property type="nucleotide sequence ID" value="NC_014364.1"/>
</dbReference>
<dbReference type="CDD" id="cd01166">
    <property type="entry name" value="KdgK"/>
    <property type="match status" value="1"/>
</dbReference>